<gene>
    <name evidence="2" type="ORF">FIBSPDRAFT_479268</name>
</gene>
<keyword evidence="3" id="KW-1185">Reference proteome</keyword>
<dbReference type="InterPro" id="IPR036047">
    <property type="entry name" value="F-box-like_dom_sf"/>
</dbReference>
<dbReference type="OrthoDB" id="2973282at2759"/>
<organism evidence="2 3">
    <name type="scientific">Athelia psychrophila</name>
    <dbReference type="NCBI Taxonomy" id="1759441"/>
    <lineage>
        <taxon>Eukaryota</taxon>
        <taxon>Fungi</taxon>
        <taxon>Dikarya</taxon>
        <taxon>Basidiomycota</taxon>
        <taxon>Agaricomycotina</taxon>
        <taxon>Agaricomycetes</taxon>
        <taxon>Agaricomycetidae</taxon>
        <taxon>Atheliales</taxon>
        <taxon>Atheliaceae</taxon>
        <taxon>Athelia</taxon>
    </lineage>
</organism>
<dbReference type="Gene3D" id="1.20.1280.50">
    <property type="match status" value="1"/>
</dbReference>
<feature type="domain" description="F-box" evidence="1">
    <location>
        <begin position="59"/>
        <end position="113"/>
    </location>
</feature>
<dbReference type="SUPFAM" id="SSF81383">
    <property type="entry name" value="F-box domain"/>
    <property type="match status" value="1"/>
</dbReference>
<dbReference type="EMBL" id="KV417485">
    <property type="protein sequence ID" value="KZP32569.1"/>
    <property type="molecule type" value="Genomic_DNA"/>
</dbReference>
<dbReference type="Pfam" id="PF12937">
    <property type="entry name" value="F-box-like"/>
    <property type="match status" value="1"/>
</dbReference>
<reference evidence="2 3" key="1">
    <citation type="journal article" date="2016" name="Mol. Biol. Evol.">
        <title>Comparative Genomics of Early-Diverging Mushroom-Forming Fungi Provides Insights into the Origins of Lignocellulose Decay Capabilities.</title>
        <authorList>
            <person name="Nagy L.G."/>
            <person name="Riley R."/>
            <person name="Tritt A."/>
            <person name="Adam C."/>
            <person name="Daum C."/>
            <person name="Floudas D."/>
            <person name="Sun H."/>
            <person name="Yadav J.S."/>
            <person name="Pangilinan J."/>
            <person name="Larsson K.H."/>
            <person name="Matsuura K."/>
            <person name="Barry K."/>
            <person name="Labutti K."/>
            <person name="Kuo R."/>
            <person name="Ohm R.A."/>
            <person name="Bhattacharya S.S."/>
            <person name="Shirouzu T."/>
            <person name="Yoshinaga Y."/>
            <person name="Martin F.M."/>
            <person name="Grigoriev I.V."/>
            <person name="Hibbett D.S."/>
        </authorList>
    </citation>
    <scope>NUCLEOTIDE SEQUENCE [LARGE SCALE GENOMIC DNA]</scope>
    <source>
        <strain evidence="2 3">CBS 109695</strain>
    </source>
</reference>
<protein>
    <recommendedName>
        <fullName evidence="1">F-box domain-containing protein</fullName>
    </recommendedName>
</protein>
<dbReference type="Proteomes" id="UP000076532">
    <property type="component" value="Unassembled WGS sequence"/>
</dbReference>
<evidence type="ECO:0000313" key="2">
    <source>
        <dbReference type="EMBL" id="KZP32569.1"/>
    </source>
</evidence>
<dbReference type="AlphaFoldDB" id="A0A166VC78"/>
<evidence type="ECO:0000259" key="1">
    <source>
        <dbReference type="Pfam" id="PF12937"/>
    </source>
</evidence>
<evidence type="ECO:0000313" key="3">
    <source>
        <dbReference type="Proteomes" id="UP000076532"/>
    </source>
</evidence>
<proteinExistence type="predicted"/>
<accession>A0A166VC78</accession>
<sequence length="266" mass="30448">MMRQISDARRQHALSLSERLEEIASARLKPFAELDDLDAQARVVLLERNTLHNLDAPTSDIPDELLAMIFEAHEDMPLSRGLEPHFGALVSHVSHRWREIALATPTLWSRVRFVVGKRKSWEQFHLYLSRSKLAPVDIYIDLRQMRLRRDLLQSIANHMGHCRRLCIENVETESLQRFLECTSHQPAPILAFLKIGAFLNIQSSNLAPYSFSGPLFASAAPRLRILHMNALELNTIQNPYLFAFKAVTCLRLGNMSISSLEAYSFF</sequence>
<name>A0A166VC78_9AGAM</name>
<dbReference type="InterPro" id="IPR001810">
    <property type="entry name" value="F-box_dom"/>
</dbReference>